<dbReference type="CDD" id="cd19531">
    <property type="entry name" value="LCL_NRPS-like"/>
    <property type="match status" value="4"/>
</dbReference>
<dbReference type="Pfam" id="PF00501">
    <property type="entry name" value="AMP-binding"/>
    <property type="match status" value="4"/>
</dbReference>
<feature type="domain" description="Carrier" evidence="5">
    <location>
        <begin position="4127"/>
        <end position="4202"/>
    </location>
</feature>
<evidence type="ECO:0000256" key="4">
    <source>
        <dbReference type="ARBA" id="ARBA00022553"/>
    </source>
</evidence>
<dbReference type="InterPro" id="IPR010071">
    <property type="entry name" value="AA_adenyl_dom"/>
</dbReference>
<sequence length="4473" mass="486331">MSDTTIAAVPDLLAVSKAYVQLPEEKRRQFRHQLRARGMQASRLPIVPFPDRGAVFPLSHAQERMWFLWKLDPASAAYNITGAVRLQGTLDRRAVKAALDRVVARHESLRKHFVERDGVPMQVAGATDYGWRELDIDTHAPLAAGLDALGNAPFDLERGPLLRATLLRRAPDDHVLHVAIHHIVSDGLSVNVFVDEFVAAYCAECGVSPSAHRRSDDAPIQYGDYAAWQREWLDDESVAGQLSYWRAELGGEQPVLELPFDRPRTGMRGSAGASVRRGIAGATASALRKISQAADTTLFTALLSAYQLLLSKYSGQDDIRVGVPVSGRDRDETERVIGFFVNTLVLRARMDEATTFGQLLAQMRARTLDAYARQDVPFSRLVQELQPQRSFGHTPLFQTMFNYLGPERAPLTLPGLTVSDISSDLQTARFDLVLTARERGEELEVSFTYARDVFDESTVARMLDHYVSLLEQIGAQGDASLGALTLETLQAHPVLAAHAFAPVGERIAERAQRMPEANAVHCEGERLSYGALQAWSARLAHAFHARGVHAESRVGLCLTRSPALIASLVGVLRSGGAFVPLDPAYPAERLSVMIEDAGVHCVIADAQTIATCGALFSGLEVIDVNQVATFSDEAPSVTIHPEQLAYVIYTSGSTGKPKGVAVSHVSLSRHLDDFIGCYGITSHDTQLQSSTINFDVALHEMLPALMQGGQVEMRGPQLWDIDTTSAHLRDGGVTFSRIPTAYWQQWLRTPPPAQDLAALRQITVGGEGLPGDALAQWRRGPLAHIRLDNLYGPTETTVACMYRETTEADTRQSIVSIGEPYASRSVLVLDRFGNEVPVGGLGELCIGGLTLARGYLNRPGLTAERFVPDPRTPGARLYRSGDLCRRRADGSIDFLGRLDQQVKLRGFRIELGEIEAALRQVDGVNAAVVALAGEGEARQLVGYVVGQSDLRTLRRTLETRLPNYMVPASFVRLDALPLMQNGKVDRAALPAPQTPEQREQVAPRTELEGELLSIWQAVLGRECIGVTDNFFEIGGHSLLMMQVASRIRQELQREVTLATLFMHPVLESLAAELEAGQTQQVQPIERRGAGRIPLTYAQERLWFLWNLEPTSAAYTIAGAVRLKGQLDKAAVRKALDRFVMRHESLRTRFVEEDGQTWQVVEDTPRYQWTEARYENEAQLQALAHEPIDLRAGPMLRVSLLECGKHEAVLHFAMPHIVSDAWSQTILLREFSQLYANDEAQLAPLPIQYGDYAAWQREHLNEAALQAQYAYWQQALGDEQPLLELPVDRVRHGARDSAGSTVERRLDPALARKLDALSKEHGATRFMTMLAAFSVLLGRYSGQQDIRIGVPEAGRDRLETEPLIGFFVNTLVIRVLTQGAQPFDALLADVRQRVLDAQAHAGVPFAKLVERLQPQRSASHTPLFQALFNYGAQTSSRLSLPGIDVTPIAGATASAQFDLSLEVDGDDSAQGLTLGLNYATDIFDAATAHRLLDDYVTILEHIADDAAVRAAQIELDRDARPFDAMRSLEDYAFVPVVERIAQQAARTPDALALRCGDDTLTYAELDAWADRIAAQLQARGVPPEARVGICVSRSVGLVAALVGVMRSGAAYVPLDTSLPTARIDMMLDDAGVACVIADETGARALAGALDVLRLEATFGAAPAASSTKVRIHPAQLAYVIYTSGSTGKPKGVGISHDALARFLASMQIRPGIGAGDVCLSVTTLSFDIAALELYLPLIAGARIELASREDVTDGERLGALVSRSGATMMQATPMGWKVLLEGGWPGPAAGRAFKALCGGEALPRELAARLLARGVDLWNLYGPTETTVWSSVAHLESGDATPFITLGEPIEGTAFHLIDASGARVPTGGIGELCIGGTNLARGYLGRAALTADRFVPDPFGAGARLYRTGDLCRIESGRLVYVGRADHQVKLRGFRIELSEIEAQLRRLDGVRDAAAAVKDIAGEPLLVGYVVSAADANTDAAAWQAQLARYLPTYMVPQRFVTLDALPLTHNNKLDRNALPEPQAAADTSTKAAPGTATELAIASIWTRVLGLDDIGAHDDFFARGGESLKALRAVAAMRTAFGIDLPVQAAFAHPVLADLARAIDALSASAEAEAPIAARADIHAPAPLSFEQERLWFFSRLDPESAAYNLSGAVRLEGMLDRDALRAALAMLVARHDSLRTRFTERGDMPMQRVSDLADYGWSVLDFADVPADVRDERIAAALRSIARAPFALEQGPLLRVTLICLGADEHLLQFVVHHIVSDAWSVQIMIDEFAQTYAMARDGRASPLPALPGQYADYASWQRDAYAQARIDDDLAFWRTRLAGNEPQAMLPFDRMPGGKRSQDGGRVSIALASRARDRVRETARRHRTTTFVVLLAAFDVLLARYGGSEDVRVGVPVAGRERGEMQSVIGFFVNTLVIRGELAGLRTIDDLLAHVRERVLEAQAHQTAPFSRVVDALSPGRSLTQTPLFNVMFNFEPALASERFGMAGLNVTPVESTTGTARFDLVLTARERGEELEVSFTYARDVFDESTVARMLAHYVSLLEQIGANGDASLGALALETLQAHPVLAAHAFAPVGERIAERARRMSEANAVHCEGERLSYGALRAWSARIAHALHARGVHAESRVGLCLTRSPALIAALVGVLRSGGAFVPLDPAYPAERLSVMLEDANVRCVIADAQTIATCGALLSGLEVIDVNDVDAFSDEAPSVRIHPEQLAYVIYTSGSTGKPKGVAVSHVSLSRHLDDFIGCYGITSHDTQLQSSTINFDVALHEMLPALMQGGQVEMRGPQLWDIDTTSAHLRDGGVTFSRIPTAYWQQWLRTPPPAQDLAALRQITVGGEGLPGDALAQWRRGPLAHIRLDNLYGPTETTVACMYRETNEADTRQSIVSIGEPYASRSVLVLDRFGNEVPMGGLGELCIGGLTLARGYLNRPGLTAERFVPDPRTPGARLYRSGDLCRRRADGSIDFLGRLDQQVKLRGFRIELGEIEAALRQVEGVSAAVVALTGEGEARQLVGYVVGQSDIRTLRRTLEGRLPNYMVPASFVTLDALPLMQNGKVDRAALPAPQTPEQREQVAPRTELEGELLSIWQAVLGRECIGVTDNFFEIGGHSLLMMQVASRIRQELQREVTLATLFMHPVLESLAAELEAGQKQQVQPIERRGAGRIPLTYAQERLWFLWNLEPTSAAYTIAGAVRLNGQLDKAAVRKALDRLVMRHESLRTRFVEEDGQTWQVVEDTPRYQWIEARYENEAQLQALAHEPIDLRAGPMLRVALLECGEHEAVLHFAMPHIVSDAWSQTILLREFSQLYANDEAELAPLSIQYGDYATWQREHLNEAALQAQYAYWQQALGDEQPLLELPVDRVRHGAASSAGAWVERNIDENLARALDTISRTAGATRFMTMLAAFGAVMQGYSGQRDVRIGVPVAGRDRLETQPLIGFFVNTVVIRVDTPPGAPFDVRLAQVRERVLGAHDHTAIPFAKLVERLQPQRSMSHTPLFQVMFDYSEAGTPLAMPGIEASALTGGTGTAQFDLSMQISVDTNGGLHIGLNYATDIFDEHTVSRIIDSYVAVLEQATRQPKRRSFDLPDDAERRQLARFTHGAPLAASAGLVHRRFEAHAAAYPDDTALVFEGTHITYGELNARANRVAHALIARGIGPDDKVGVAVERSVDMIVALFGVLKAGAAYVPLDPAYPVARLAHMIEDSGIALLLTQHALRPNLPLPDASNVVEMETIEASPMQSGDPLATPHAQQLAYVIYTSGSTGKPKGVGISHAAFAGHVDVAIRFFGLTRADRVLQFATFNFDGFIEQLFPALCIGASVVLRGHRLWDSVTFHERLLADRITVADLTTAYWQVLVQDFTARGVTDFGALRRVHAGGEAMSLAALKKWRAWPALADVKLLNTYGPTEAAVTASTFDCSAANDIDALPAQVPIGVPLPGRAIHVLTPELTLAPVGVKGEVAIGGALLARGYLNRPGLTAARFIPDPFDARGTGARLYLTGDLARWNAAGELEYAGRIDHQVKIRGFRIELGEIEAALRAQPGVRDSAAAVREIGGEPMLVGYVVPTPNDSDIDLHALRLALAAQLPAYIVPQRIVTLAALPLSPNGKLDLNALPLPSLVRDAASGNAPQTATEHALAAIWQAVLGVTHAGPDDDFFALGGDSLRTLQVARLAREAMLPALGIEAIFARPRLGDLAAHLDAQRDAAPASIVPMNTAGAPLDVFAIHPAYGLIAEYRTLARHLDGIASVHGVQSPVYGEPEWWARDLDALARDYAQRVRRVQPHGPYRFVGWSMGGLLAVEIAAQLEAAGETVDFIGLIDAGMQQNATLDAARAADVLSRRRVATREEIAAFWDGADDARRQWRAELGDTASDAGVIGHALIAIEHLQALTEAWRTRKVRAPLTLWWSKQEADAAALDEKTARWRACSAGATALAGTIDTDHVGIVRHPALLQDLAARLEALSKSEAEQEGLAHG</sequence>
<feature type="domain" description="Carrier" evidence="5">
    <location>
        <begin position="1002"/>
        <end position="1077"/>
    </location>
</feature>
<keyword evidence="3" id="KW-0596">Phosphopantetheine</keyword>
<reference evidence="7" key="1">
    <citation type="submission" date="2018-01" db="EMBL/GenBank/DDBJ databases">
        <authorList>
            <person name="Peeters C."/>
        </authorList>
    </citation>
    <scope>NUCLEOTIDE SEQUENCE [LARGE SCALE GENOMIC DNA]</scope>
</reference>
<comment type="cofactor">
    <cofactor evidence="1">
        <name>pantetheine 4'-phosphate</name>
        <dbReference type="ChEBI" id="CHEBI:47942"/>
    </cofactor>
</comment>
<dbReference type="FunFam" id="3.40.50.12780:FF:000012">
    <property type="entry name" value="Non-ribosomal peptide synthetase"/>
    <property type="match status" value="2"/>
</dbReference>
<dbReference type="InterPro" id="IPR001242">
    <property type="entry name" value="Condensation_dom"/>
</dbReference>
<dbReference type="SUPFAM" id="SSF53474">
    <property type="entry name" value="alpha/beta-Hydrolases"/>
    <property type="match status" value="1"/>
</dbReference>
<gene>
    <name evidence="6" type="ORF">NOV72_05196</name>
</gene>
<evidence type="ECO:0000256" key="3">
    <source>
        <dbReference type="ARBA" id="ARBA00022450"/>
    </source>
</evidence>
<dbReference type="InterPro" id="IPR009081">
    <property type="entry name" value="PP-bd_ACP"/>
</dbReference>
<dbReference type="InterPro" id="IPR020806">
    <property type="entry name" value="PKS_PP-bd"/>
</dbReference>
<dbReference type="InterPro" id="IPR020802">
    <property type="entry name" value="TesA-like"/>
</dbReference>
<dbReference type="GO" id="GO:0047527">
    <property type="term" value="F:2,3-dihydroxybenzoate-serine ligase activity"/>
    <property type="evidence" value="ECO:0007669"/>
    <property type="project" value="TreeGrafter"/>
</dbReference>
<dbReference type="Gene3D" id="3.30.300.30">
    <property type="match status" value="4"/>
</dbReference>
<dbReference type="InterPro" id="IPR045851">
    <property type="entry name" value="AMP-bd_C_sf"/>
</dbReference>
<dbReference type="PANTHER" id="PTHR45527:SF1">
    <property type="entry name" value="FATTY ACID SYNTHASE"/>
    <property type="match status" value="1"/>
</dbReference>
<dbReference type="GO" id="GO:0031177">
    <property type="term" value="F:phosphopantetheine binding"/>
    <property type="evidence" value="ECO:0007669"/>
    <property type="project" value="InterPro"/>
</dbReference>
<dbReference type="InterPro" id="IPR001031">
    <property type="entry name" value="Thioesterase"/>
</dbReference>
<dbReference type="OrthoDB" id="6297021at2"/>
<dbReference type="Pfam" id="PF00975">
    <property type="entry name" value="Thioesterase"/>
    <property type="match status" value="1"/>
</dbReference>
<dbReference type="SUPFAM" id="SSF52777">
    <property type="entry name" value="CoA-dependent acyltransferases"/>
    <property type="match status" value="8"/>
</dbReference>
<dbReference type="FunFam" id="3.30.559.10:FF:000012">
    <property type="entry name" value="Non-ribosomal peptide synthetase"/>
    <property type="match status" value="1"/>
</dbReference>
<dbReference type="EMBL" id="OGTP01000025">
    <property type="protein sequence ID" value="SPB17997.1"/>
    <property type="molecule type" value="Genomic_DNA"/>
</dbReference>
<dbReference type="GO" id="GO:0043041">
    <property type="term" value="P:amino acid activation for nonribosomal peptide biosynthetic process"/>
    <property type="evidence" value="ECO:0007669"/>
    <property type="project" value="TreeGrafter"/>
</dbReference>
<dbReference type="Proteomes" id="UP000238169">
    <property type="component" value="Unassembled WGS sequence"/>
</dbReference>
<dbReference type="NCBIfam" id="TIGR01733">
    <property type="entry name" value="AA-adenyl-dom"/>
    <property type="match status" value="4"/>
</dbReference>
<comment type="similarity">
    <text evidence="2">Belongs to the ATP-dependent AMP-binding enzyme family.</text>
</comment>
<dbReference type="PROSITE" id="PS50075">
    <property type="entry name" value="CARRIER"/>
    <property type="match status" value="4"/>
</dbReference>
<dbReference type="FunFam" id="3.30.300.30:FF:000010">
    <property type="entry name" value="Enterobactin synthetase component F"/>
    <property type="match status" value="3"/>
</dbReference>
<dbReference type="InterPro" id="IPR025110">
    <property type="entry name" value="AMP-bd_C"/>
</dbReference>
<dbReference type="InterPro" id="IPR006162">
    <property type="entry name" value="Ppantetheine_attach_site"/>
</dbReference>
<dbReference type="SUPFAM" id="SSF47336">
    <property type="entry name" value="ACP-like"/>
    <property type="match status" value="4"/>
</dbReference>
<dbReference type="InterPro" id="IPR036736">
    <property type="entry name" value="ACP-like_sf"/>
</dbReference>
<dbReference type="GO" id="GO:0009239">
    <property type="term" value="P:enterobactin biosynthetic process"/>
    <property type="evidence" value="ECO:0007669"/>
    <property type="project" value="TreeGrafter"/>
</dbReference>
<dbReference type="Gene3D" id="1.10.1200.10">
    <property type="entry name" value="ACP-like"/>
    <property type="match status" value="4"/>
</dbReference>
<dbReference type="PANTHER" id="PTHR45527">
    <property type="entry name" value="NONRIBOSOMAL PEPTIDE SYNTHETASE"/>
    <property type="match status" value="1"/>
</dbReference>
<dbReference type="Gene3D" id="3.30.559.30">
    <property type="entry name" value="Nonribosomal peptide synthetase, condensation domain"/>
    <property type="match status" value="4"/>
</dbReference>
<accession>A0A2U3ICS6</accession>
<organism evidence="6 7">
    <name type="scientific">Caballeronia novacaledonica</name>
    <dbReference type="NCBI Taxonomy" id="1544861"/>
    <lineage>
        <taxon>Bacteria</taxon>
        <taxon>Pseudomonadati</taxon>
        <taxon>Pseudomonadota</taxon>
        <taxon>Betaproteobacteria</taxon>
        <taxon>Burkholderiales</taxon>
        <taxon>Burkholderiaceae</taxon>
        <taxon>Caballeronia</taxon>
    </lineage>
</organism>
<dbReference type="CDD" id="cd12116">
    <property type="entry name" value="A_NRPS_Ta1_like"/>
    <property type="match status" value="1"/>
</dbReference>
<dbReference type="InterPro" id="IPR023213">
    <property type="entry name" value="CAT-like_dom_sf"/>
</dbReference>
<dbReference type="SMART" id="SM00823">
    <property type="entry name" value="PKS_PP"/>
    <property type="match status" value="4"/>
</dbReference>
<dbReference type="FunFam" id="3.40.50.980:FF:000001">
    <property type="entry name" value="Non-ribosomal peptide synthetase"/>
    <property type="match status" value="4"/>
</dbReference>
<evidence type="ECO:0000256" key="1">
    <source>
        <dbReference type="ARBA" id="ARBA00001957"/>
    </source>
</evidence>
<dbReference type="GO" id="GO:0005829">
    <property type="term" value="C:cytosol"/>
    <property type="evidence" value="ECO:0007669"/>
    <property type="project" value="TreeGrafter"/>
</dbReference>
<dbReference type="PROSITE" id="PS00012">
    <property type="entry name" value="PHOSPHOPANTETHEINE"/>
    <property type="match status" value="3"/>
</dbReference>
<dbReference type="InterPro" id="IPR029058">
    <property type="entry name" value="AB_hydrolase_fold"/>
</dbReference>
<dbReference type="Gene3D" id="3.40.50.980">
    <property type="match status" value="8"/>
</dbReference>
<dbReference type="Gene3D" id="2.30.38.10">
    <property type="entry name" value="Luciferase, Domain 3"/>
    <property type="match status" value="4"/>
</dbReference>
<dbReference type="InterPro" id="IPR020845">
    <property type="entry name" value="AMP-binding_CS"/>
</dbReference>
<evidence type="ECO:0000313" key="7">
    <source>
        <dbReference type="Proteomes" id="UP000238169"/>
    </source>
</evidence>
<proteinExistence type="inferred from homology"/>
<evidence type="ECO:0000313" key="6">
    <source>
        <dbReference type="EMBL" id="SPB17997.1"/>
    </source>
</evidence>
<dbReference type="Pfam" id="PF13193">
    <property type="entry name" value="AMP-binding_C"/>
    <property type="match status" value="4"/>
</dbReference>
<dbReference type="GO" id="GO:0009366">
    <property type="term" value="C:enterobactin synthetase complex"/>
    <property type="evidence" value="ECO:0007669"/>
    <property type="project" value="TreeGrafter"/>
</dbReference>
<feature type="domain" description="Carrier" evidence="5">
    <location>
        <begin position="3079"/>
        <end position="3154"/>
    </location>
</feature>
<name>A0A2U3ICS6_9BURK</name>
<dbReference type="SMART" id="SM00824">
    <property type="entry name" value="PKS_TE"/>
    <property type="match status" value="1"/>
</dbReference>
<dbReference type="RefSeq" id="WP_106857460.1">
    <property type="nucleotide sequence ID" value="NZ_OGTP01000025.1"/>
</dbReference>
<dbReference type="Pfam" id="PF00550">
    <property type="entry name" value="PP-binding"/>
    <property type="match status" value="4"/>
</dbReference>
<keyword evidence="7" id="KW-1185">Reference proteome</keyword>
<dbReference type="CDD" id="cd05930">
    <property type="entry name" value="A_NRPS"/>
    <property type="match status" value="2"/>
</dbReference>
<dbReference type="SUPFAM" id="SSF56801">
    <property type="entry name" value="Acetyl-CoA synthetase-like"/>
    <property type="match status" value="4"/>
</dbReference>
<evidence type="ECO:0000259" key="5">
    <source>
        <dbReference type="PROSITE" id="PS50075"/>
    </source>
</evidence>
<dbReference type="Gene3D" id="3.30.559.10">
    <property type="entry name" value="Chloramphenicol acetyltransferase-like domain"/>
    <property type="match status" value="4"/>
</dbReference>
<dbReference type="FunFam" id="1.10.1200.10:FF:000005">
    <property type="entry name" value="Nonribosomal peptide synthetase 1"/>
    <property type="match status" value="3"/>
</dbReference>
<dbReference type="InterPro" id="IPR000873">
    <property type="entry name" value="AMP-dep_synth/lig_dom"/>
</dbReference>
<dbReference type="PROSITE" id="PS00455">
    <property type="entry name" value="AMP_BINDING"/>
    <property type="match status" value="4"/>
</dbReference>
<dbReference type="Pfam" id="PF00668">
    <property type="entry name" value="Condensation"/>
    <property type="match status" value="4"/>
</dbReference>
<dbReference type="Gene3D" id="3.40.50.1820">
    <property type="entry name" value="alpha/beta hydrolase"/>
    <property type="match status" value="1"/>
</dbReference>
<keyword evidence="4" id="KW-0597">Phosphoprotein</keyword>
<protein>
    <submittedName>
        <fullName evidence="6">Non-ribosomal peptide synthetase</fullName>
    </submittedName>
</protein>
<feature type="domain" description="Carrier" evidence="5">
    <location>
        <begin position="2034"/>
        <end position="2109"/>
    </location>
</feature>
<evidence type="ECO:0000256" key="2">
    <source>
        <dbReference type="ARBA" id="ARBA00006432"/>
    </source>
</evidence>
<dbReference type="NCBIfam" id="NF003417">
    <property type="entry name" value="PRK04813.1"/>
    <property type="match status" value="4"/>
</dbReference>